<dbReference type="RefSeq" id="WP_267778871.1">
    <property type="nucleotide sequence ID" value="NZ_JAPNKE010000002.1"/>
</dbReference>
<evidence type="ECO:0000313" key="3">
    <source>
        <dbReference type="Proteomes" id="UP001150924"/>
    </source>
</evidence>
<comment type="caution">
    <text evidence="2">The sequence shown here is derived from an EMBL/GenBank/DDBJ whole genome shotgun (WGS) entry which is preliminary data.</text>
</comment>
<sequence>MLDQSRMHLERRRLPAVPQDPQQAELQIAELEYLTHERQA</sequence>
<accession>A0A9X3IV65</accession>
<reference evidence="2" key="1">
    <citation type="submission" date="2022-11" db="EMBL/GenBank/DDBJ databases">
        <title>Minimal conservation of predation-associated metabolite biosynthetic gene clusters underscores biosynthetic potential of Myxococcota including descriptions for ten novel species: Archangium lansinium sp. nov., Myxococcus landrumus sp. nov., Nannocystis bai.</title>
        <authorList>
            <person name="Ahearne A."/>
            <person name="Stevens C."/>
            <person name="Phillips K."/>
        </authorList>
    </citation>
    <scope>NUCLEOTIDE SEQUENCE</scope>
    <source>
        <strain evidence="2">Na p29</strain>
    </source>
</reference>
<gene>
    <name evidence="2" type="ORF">OV079_05745</name>
</gene>
<feature type="region of interest" description="Disordered" evidence="1">
    <location>
        <begin position="1"/>
        <end position="23"/>
    </location>
</feature>
<evidence type="ECO:0000256" key="1">
    <source>
        <dbReference type="SAM" id="MobiDB-lite"/>
    </source>
</evidence>
<proteinExistence type="predicted"/>
<protein>
    <submittedName>
        <fullName evidence="2">Uncharacterized protein</fullName>
    </submittedName>
</protein>
<organism evidence="2 3">
    <name type="scientific">Nannocystis pusilla</name>
    <dbReference type="NCBI Taxonomy" id="889268"/>
    <lineage>
        <taxon>Bacteria</taxon>
        <taxon>Pseudomonadati</taxon>
        <taxon>Myxococcota</taxon>
        <taxon>Polyangia</taxon>
        <taxon>Nannocystales</taxon>
        <taxon>Nannocystaceae</taxon>
        <taxon>Nannocystis</taxon>
    </lineage>
</organism>
<name>A0A9X3IV65_9BACT</name>
<evidence type="ECO:0000313" key="2">
    <source>
        <dbReference type="EMBL" id="MCY1005081.1"/>
    </source>
</evidence>
<dbReference type="Proteomes" id="UP001150924">
    <property type="component" value="Unassembled WGS sequence"/>
</dbReference>
<dbReference type="EMBL" id="JAPNKE010000002">
    <property type="protein sequence ID" value="MCY1005081.1"/>
    <property type="molecule type" value="Genomic_DNA"/>
</dbReference>
<dbReference type="AlphaFoldDB" id="A0A9X3IV65"/>
<keyword evidence="3" id="KW-1185">Reference proteome</keyword>